<evidence type="ECO:0000313" key="3">
    <source>
        <dbReference type="Proteomes" id="UP000245390"/>
    </source>
</evidence>
<comment type="caution">
    <text evidence="2">The sequence shown here is derived from an EMBL/GenBank/DDBJ whole genome shotgun (WGS) entry which is preliminary data.</text>
</comment>
<dbReference type="RefSeq" id="WP_109761132.1">
    <property type="nucleotide sequence ID" value="NZ_CP034588.1"/>
</dbReference>
<dbReference type="Proteomes" id="UP000245390">
    <property type="component" value="Unassembled WGS sequence"/>
</dbReference>
<protein>
    <submittedName>
        <fullName evidence="2">Uncharacterized protein</fullName>
    </submittedName>
</protein>
<gene>
    <name evidence="2" type="ORF">C8D95_11473</name>
</gene>
<accession>A0A316FWU3</accession>
<dbReference type="EMBL" id="QGGV01000014">
    <property type="protein sequence ID" value="PWK53171.1"/>
    <property type="molecule type" value="Genomic_DNA"/>
</dbReference>
<organism evidence="2 3">
    <name type="scientific">Silicimonas algicola</name>
    <dbReference type="NCBI Taxonomy" id="1826607"/>
    <lineage>
        <taxon>Bacteria</taxon>
        <taxon>Pseudomonadati</taxon>
        <taxon>Pseudomonadota</taxon>
        <taxon>Alphaproteobacteria</taxon>
        <taxon>Rhodobacterales</taxon>
        <taxon>Paracoccaceae</taxon>
    </lineage>
</organism>
<name>A0A316FWU3_9RHOB</name>
<feature type="coiled-coil region" evidence="1">
    <location>
        <begin position="177"/>
        <end position="204"/>
    </location>
</feature>
<evidence type="ECO:0000256" key="1">
    <source>
        <dbReference type="SAM" id="Coils"/>
    </source>
</evidence>
<keyword evidence="1" id="KW-0175">Coiled coil</keyword>
<dbReference type="OrthoDB" id="7855749at2"/>
<evidence type="ECO:0000313" key="2">
    <source>
        <dbReference type="EMBL" id="PWK53171.1"/>
    </source>
</evidence>
<reference evidence="2 3" key="1">
    <citation type="submission" date="2018-05" db="EMBL/GenBank/DDBJ databases">
        <title>Genomic Encyclopedia of Type Strains, Phase IV (KMG-IV): sequencing the most valuable type-strain genomes for metagenomic binning, comparative biology and taxonomic classification.</title>
        <authorList>
            <person name="Goeker M."/>
        </authorList>
    </citation>
    <scope>NUCLEOTIDE SEQUENCE [LARGE SCALE GENOMIC DNA]</scope>
    <source>
        <strain evidence="2 3">DSM 103371</strain>
    </source>
</reference>
<dbReference type="AlphaFoldDB" id="A0A316FWU3"/>
<keyword evidence="3" id="KW-1185">Reference proteome</keyword>
<sequence>MPRSPSLPARIVVRSFPDLVPPRDPLLGEDPEFFAIFRSGLAQALAPATSYEDLVAENLIAIEFELVQHRRLRDVALGQNIRDAIIEAVVNRERDDHDSELDAHHDAWIAEGHSAHAWKEPHEFDPAAARAAGTDLADRVTSLDRSVRDKALTQITELGMTPMELLGEAHRRFGNRVAYHEEKIVELEARRRAVKRDYDALQAARPVEAEVIDA</sequence>
<dbReference type="KEGG" id="salo:EF888_05930"/>
<proteinExistence type="predicted"/>